<evidence type="ECO:0000313" key="2">
    <source>
        <dbReference type="WBParaSite" id="mrna-Wban_09523"/>
    </source>
</evidence>
<reference evidence="1" key="1">
    <citation type="submission" date="2015-03" db="EMBL/GenBank/DDBJ databases">
        <title>Wuchereria bancrofti Genome Sequencing Papua New Guinea Strain.</title>
        <authorList>
            <person name="Small S.T."/>
            <person name="Serre D."/>
            <person name="Zimmerman P.A."/>
        </authorList>
    </citation>
    <scope>NUCLEOTIDE SEQUENCE [LARGE SCALE GENOMIC DNA]</scope>
    <source>
        <strain evidence="1">pt0022</strain>
    </source>
</reference>
<protein>
    <submittedName>
        <fullName evidence="2">Uncharacterized protein</fullName>
    </submittedName>
</protein>
<reference evidence="2" key="3">
    <citation type="submission" date="2024-02" db="UniProtKB">
        <authorList>
            <consortium name="WormBaseParasite"/>
        </authorList>
    </citation>
    <scope>IDENTIFICATION</scope>
    <source>
        <strain evidence="2">pt0022</strain>
    </source>
</reference>
<organism evidence="1 2">
    <name type="scientific">Wuchereria bancrofti</name>
    <dbReference type="NCBI Taxonomy" id="6293"/>
    <lineage>
        <taxon>Eukaryota</taxon>
        <taxon>Metazoa</taxon>
        <taxon>Ecdysozoa</taxon>
        <taxon>Nematoda</taxon>
        <taxon>Chromadorea</taxon>
        <taxon>Rhabditida</taxon>
        <taxon>Spirurina</taxon>
        <taxon>Spiruromorpha</taxon>
        <taxon>Filarioidea</taxon>
        <taxon>Onchocercidae</taxon>
        <taxon>Wuchereria</taxon>
    </lineage>
</organism>
<proteinExistence type="predicted"/>
<dbReference type="WBParaSite" id="mrna-Wban_09523">
    <property type="protein sequence ID" value="mrna-Wban_09523"/>
    <property type="gene ID" value="Wban_09523"/>
</dbReference>
<sequence>MTSVARLYLGFSTIAYVATVNVIDGPAGLNAKGHEQLDHEGLTIILLPYKILNQLEEKDFKYI</sequence>
<dbReference type="Proteomes" id="UP000093561">
    <property type="component" value="Unassembled WGS sequence"/>
</dbReference>
<reference evidence="1" key="2">
    <citation type="journal article" date="2016" name="Mol. Ecol.">
        <title>Population genomics of the filarial nematode parasite Wuchereria bancrofti from mosquitoes.</title>
        <authorList>
            <person name="Small S.T."/>
            <person name="Reimer L.J."/>
            <person name="Tisch D.J."/>
            <person name="King C.L."/>
            <person name="Christensen B.M."/>
            <person name="Siba P.M."/>
            <person name="Kazura J.W."/>
            <person name="Serre D."/>
            <person name="Zimmerman P.A."/>
        </authorList>
    </citation>
    <scope>NUCLEOTIDE SEQUENCE</scope>
    <source>
        <strain evidence="1">pt0022</strain>
    </source>
</reference>
<dbReference type="AlphaFoldDB" id="A0AAF5Q3F0"/>
<accession>A0AAF5Q3F0</accession>
<evidence type="ECO:0000313" key="1">
    <source>
        <dbReference type="Proteomes" id="UP000093561"/>
    </source>
</evidence>
<name>A0AAF5Q3F0_WUCBA</name>